<dbReference type="OrthoDB" id="10018191at2759"/>
<dbReference type="InterPro" id="IPR036236">
    <property type="entry name" value="Znf_C2H2_sf"/>
</dbReference>
<keyword evidence="3 6" id="KW-0863">Zinc-finger</keyword>
<dbReference type="GO" id="GO:0008270">
    <property type="term" value="F:zinc ion binding"/>
    <property type="evidence" value="ECO:0007669"/>
    <property type="project" value="UniProtKB-KW"/>
</dbReference>
<sequence>MSNTTTPTRPGRGMPVPGIDTRGPAEKQAASLSFSGWPLTPPQSANESRRPSLAFSSLSDASTSGPSSVADFSQPSTPVHSMAQESFAQQWTEGAEVQARAVNGYHDGCAIGQVQPMFQHSYHQSAMCSAPSIEAPVYAHQNHFSAQQSPLRQEAWSTSNQSSLDINTTAPGLRTTLFQNGTGLNQEHVSASMYANPSPTAPSLGQSVFPNFDHSGAVVSSSMFQAPHTVVPSQLSPQEDYPMDPYVPCKDEPMGQDFGSSFDSTGTDYSGWEAMGQPSPHDHYFAHSDEDDYVMVKDEVTGTPSRTPYRTHRYMQTSSPDRVRRRSSKRTRKGHATGKVWAEYEAPHAFVRCEGRPFELVDGVLVTQPPRNRKPHHCQVIENGEPCGASFERSEHLKRHMGKHTNKRDYPCPLDSCDKAIGRPDNASDHFKTHLKPPGKGKRNKHCDWETLEAAILEQYPEKTSLKLLTNLRRWMAAENEKAFVEQQKLMPRL</sequence>
<feature type="region of interest" description="Disordered" evidence="7">
    <location>
        <begin position="1"/>
        <end position="81"/>
    </location>
</feature>
<evidence type="ECO:0000256" key="4">
    <source>
        <dbReference type="ARBA" id="ARBA00022833"/>
    </source>
</evidence>
<dbReference type="Gene3D" id="3.30.160.60">
    <property type="entry name" value="Classic Zinc Finger"/>
    <property type="match status" value="1"/>
</dbReference>
<keyword evidence="10" id="KW-1185">Reference proteome</keyword>
<dbReference type="GO" id="GO:0000978">
    <property type="term" value="F:RNA polymerase II cis-regulatory region sequence-specific DNA binding"/>
    <property type="evidence" value="ECO:0007669"/>
    <property type="project" value="TreeGrafter"/>
</dbReference>
<comment type="caution">
    <text evidence="9">The sequence shown here is derived from an EMBL/GenBank/DDBJ whole genome shotgun (WGS) entry which is preliminary data.</text>
</comment>
<feature type="region of interest" description="Disordered" evidence="7">
    <location>
        <begin position="301"/>
        <end position="336"/>
    </location>
</feature>
<keyword evidence="4" id="KW-0862">Zinc</keyword>
<evidence type="ECO:0000313" key="10">
    <source>
        <dbReference type="Proteomes" id="UP000660729"/>
    </source>
</evidence>
<dbReference type="PANTHER" id="PTHR14003">
    <property type="entry name" value="TRANSCRIPTIONAL REPRESSOR PROTEIN YY"/>
    <property type="match status" value="1"/>
</dbReference>
<evidence type="ECO:0000256" key="7">
    <source>
        <dbReference type="SAM" id="MobiDB-lite"/>
    </source>
</evidence>
<dbReference type="PANTHER" id="PTHR14003:SF19">
    <property type="entry name" value="YY2 TRANSCRIPTION FACTOR"/>
    <property type="match status" value="1"/>
</dbReference>
<name>A0A8H6VMR0_9PEZI</name>
<accession>A0A8H6VMR0</accession>
<gene>
    <name evidence="9" type="ORF">HII31_00757</name>
</gene>
<reference evidence="9" key="1">
    <citation type="submission" date="2020-04" db="EMBL/GenBank/DDBJ databases">
        <title>Draft genome resource of the tomato pathogen Pseudocercospora fuligena.</title>
        <authorList>
            <person name="Zaccaron A."/>
        </authorList>
    </citation>
    <scope>NUCLEOTIDE SEQUENCE</scope>
    <source>
        <strain evidence="9">PF001</strain>
    </source>
</reference>
<feature type="compositionally biased region" description="Basic residues" evidence="7">
    <location>
        <begin position="323"/>
        <end position="336"/>
    </location>
</feature>
<feature type="compositionally biased region" description="Low complexity" evidence="7">
    <location>
        <begin position="1"/>
        <end position="13"/>
    </location>
</feature>
<evidence type="ECO:0000256" key="2">
    <source>
        <dbReference type="ARBA" id="ARBA00022737"/>
    </source>
</evidence>
<keyword evidence="2" id="KW-0677">Repeat</keyword>
<organism evidence="9 10">
    <name type="scientific">Pseudocercospora fuligena</name>
    <dbReference type="NCBI Taxonomy" id="685502"/>
    <lineage>
        <taxon>Eukaryota</taxon>
        <taxon>Fungi</taxon>
        <taxon>Dikarya</taxon>
        <taxon>Ascomycota</taxon>
        <taxon>Pezizomycotina</taxon>
        <taxon>Dothideomycetes</taxon>
        <taxon>Dothideomycetidae</taxon>
        <taxon>Mycosphaerellales</taxon>
        <taxon>Mycosphaerellaceae</taxon>
        <taxon>Pseudocercospora</taxon>
    </lineage>
</organism>
<dbReference type="GO" id="GO:0000981">
    <property type="term" value="F:DNA-binding transcription factor activity, RNA polymerase II-specific"/>
    <property type="evidence" value="ECO:0007669"/>
    <property type="project" value="TreeGrafter"/>
</dbReference>
<proteinExistence type="predicted"/>
<evidence type="ECO:0000256" key="1">
    <source>
        <dbReference type="ARBA" id="ARBA00022723"/>
    </source>
</evidence>
<dbReference type="Proteomes" id="UP000660729">
    <property type="component" value="Unassembled WGS sequence"/>
</dbReference>
<dbReference type="PROSITE" id="PS50157">
    <property type="entry name" value="ZINC_FINGER_C2H2_2"/>
    <property type="match status" value="1"/>
</dbReference>
<dbReference type="SUPFAM" id="SSF57667">
    <property type="entry name" value="beta-beta-alpha zinc fingers"/>
    <property type="match status" value="1"/>
</dbReference>
<keyword evidence="1" id="KW-0479">Metal-binding</keyword>
<dbReference type="InterPro" id="IPR013087">
    <property type="entry name" value="Znf_C2H2_type"/>
</dbReference>
<feature type="domain" description="C2H2-type" evidence="8">
    <location>
        <begin position="376"/>
        <end position="409"/>
    </location>
</feature>
<dbReference type="GO" id="GO:0000785">
    <property type="term" value="C:chromatin"/>
    <property type="evidence" value="ECO:0007669"/>
    <property type="project" value="TreeGrafter"/>
</dbReference>
<feature type="compositionally biased region" description="Polar residues" evidence="7">
    <location>
        <begin position="54"/>
        <end position="81"/>
    </location>
</feature>
<dbReference type="EMBL" id="JABCIY010000004">
    <property type="protein sequence ID" value="KAF7198043.1"/>
    <property type="molecule type" value="Genomic_DNA"/>
</dbReference>
<evidence type="ECO:0000256" key="3">
    <source>
        <dbReference type="ARBA" id="ARBA00022771"/>
    </source>
</evidence>
<evidence type="ECO:0000256" key="5">
    <source>
        <dbReference type="ARBA" id="ARBA00044085"/>
    </source>
</evidence>
<dbReference type="PROSITE" id="PS00028">
    <property type="entry name" value="ZINC_FINGER_C2H2_1"/>
    <property type="match status" value="1"/>
</dbReference>
<evidence type="ECO:0000259" key="8">
    <source>
        <dbReference type="PROSITE" id="PS50157"/>
    </source>
</evidence>
<evidence type="ECO:0000313" key="9">
    <source>
        <dbReference type="EMBL" id="KAF7198043.1"/>
    </source>
</evidence>
<protein>
    <recommendedName>
        <fullName evidence="5">C2H2 type master regulator of conidiophore development brlA</fullName>
    </recommendedName>
</protein>
<dbReference type="AlphaFoldDB" id="A0A8H6VMR0"/>
<evidence type="ECO:0000256" key="6">
    <source>
        <dbReference type="PROSITE-ProRule" id="PRU00042"/>
    </source>
</evidence>
<dbReference type="GO" id="GO:0005667">
    <property type="term" value="C:transcription regulator complex"/>
    <property type="evidence" value="ECO:0007669"/>
    <property type="project" value="TreeGrafter"/>
</dbReference>